<evidence type="ECO:0000313" key="2">
    <source>
        <dbReference type="EMBL" id="KAJ8940527.1"/>
    </source>
</evidence>
<dbReference type="SUPFAM" id="SSF56112">
    <property type="entry name" value="Protein kinase-like (PK-like)"/>
    <property type="match status" value="1"/>
</dbReference>
<reference evidence="2" key="1">
    <citation type="journal article" date="2023" name="Insect Mol. Biol.">
        <title>Genome sequencing provides insights into the evolution of gene families encoding plant cell wall-degrading enzymes in longhorned beetles.</title>
        <authorList>
            <person name="Shin N.R."/>
            <person name="Okamura Y."/>
            <person name="Kirsch R."/>
            <person name="Pauchet Y."/>
        </authorList>
    </citation>
    <scope>NUCLEOTIDE SEQUENCE</scope>
    <source>
        <strain evidence="2">RBIC_L_NR</strain>
    </source>
</reference>
<dbReference type="Pfam" id="PF02958">
    <property type="entry name" value="EcKL"/>
    <property type="match status" value="1"/>
</dbReference>
<dbReference type="PANTHER" id="PTHR11012:SF55">
    <property type="entry name" value="BHLH DOMAIN-CONTAINING PROTEIN"/>
    <property type="match status" value="1"/>
</dbReference>
<evidence type="ECO:0000259" key="1">
    <source>
        <dbReference type="SMART" id="SM00587"/>
    </source>
</evidence>
<name>A0AAV8XPK5_9CUCU</name>
<keyword evidence="3" id="KW-1185">Reference proteome</keyword>
<dbReference type="PANTHER" id="PTHR11012">
    <property type="entry name" value="PROTEIN KINASE-LIKE DOMAIN-CONTAINING"/>
    <property type="match status" value="1"/>
</dbReference>
<dbReference type="AlphaFoldDB" id="A0AAV8XPK5"/>
<accession>A0AAV8XPK5</accession>
<organism evidence="2 3">
    <name type="scientific">Rhamnusium bicolor</name>
    <dbReference type="NCBI Taxonomy" id="1586634"/>
    <lineage>
        <taxon>Eukaryota</taxon>
        <taxon>Metazoa</taxon>
        <taxon>Ecdysozoa</taxon>
        <taxon>Arthropoda</taxon>
        <taxon>Hexapoda</taxon>
        <taxon>Insecta</taxon>
        <taxon>Pterygota</taxon>
        <taxon>Neoptera</taxon>
        <taxon>Endopterygota</taxon>
        <taxon>Coleoptera</taxon>
        <taxon>Polyphaga</taxon>
        <taxon>Cucujiformia</taxon>
        <taxon>Chrysomeloidea</taxon>
        <taxon>Cerambycidae</taxon>
        <taxon>Lepturinae</taxon>
        <taxon>Rhagiini</taxon>
        <taxon>Rhamnusium</taxon>
    </lineage>
</organism>
<dbReference type="EMBL" id="JANEYF010002974">
    <property type="protein sequence ID" value="KAJ8940527.1"/>
    <property type="molecule type" value="Genomic_DNA"/>
</dbReference>
<dbReference type="InterPro" id="IPR015897">
    <property type="entry name" value="CHK_kinase-like"/>
</dbReference>
<comment type="caution">
    <text evidence="2">The sequence shown here is derived from an EMBL/GenBank/DDBJ whole genome shotgun (WGS) entry which is preliminary data.</text>
</comment>
<dbReference type="InterPro" id="IPR011009">
    <property type="entry name" value="Kinase-like_dom_sf"/>
</dbReference>
<dbReference type="SMART" id="SM00587">
    <property type="entry name" value="CHK"/>
    <property type="match status" value="1"/>
</dbReference>
<evidence type="ECO:0000313" key="3">
    <source>
        <dbReference type="Proteomes" id="UP001162156"/>
    </source>
</evidence>
<sequence>MLKLDVTLKNNNDGSEEQMHAVAKQIPDNEFTQKVFNTQVTYKNEIAMYATIMPTLQMFQKEHGVHEVIDCYPKLYGARINLHDKGDIVDENAVILLENLFASGYSNIDRHVGFDLETAQLILKDLAAFHAVPLALKLKKPEVFDKKVKPYLTPFIPPTSPENEETKESMETVMVEMLKESVKCIPFISKIEEALERSKNRTHASPPREPFATVTHGDMWVNNTLIKFENGKPIKNKLVDFQVCDYKSPATDLFFFLFTSVQKPVLEEYLDELVQFYHRHFISHLEKLHCDIVPFSFDNFLEEMRLGAAAEITHTLIMIVFIVLAKKGGFSGDMDPDKPPDFDKMRKNMRNEAKEKAQFMIQLCGNRRWL</sequence>
<proteinExistence type="predicted"/>
<feature type="domain" description="CHK kinase-like" evidence="1">
    <location>
        <begin position="95"/>
        <end position="287"/>
    </location>
</feature>
<gene>
    <name evidence="2" type="ORF">NQ314_010688</name>
</gene>
<dbReference type="Proteomes" id="UP001162156">
    <property type="component" value="Unassembled WGS sequence"/>
</dbReference>
<protein>
    <recommendedName>
        <fullName evidence="1">CHK kinase-like domain-containing protein</fullName>
    </recommendedName>
</protein>
<dbReference type="InterPro" id="IPR004119">
    <property type="entry name" value="EcKL"/>
</dbReference>
<dbReference type="Gene3D" id="3.90.1200.10">
    <property type="match status" value="1"/>
</dbReference>